<evidence type="ECO:0000259" key="2">
    <source>
        <dbReference type="Pfam" id="PF18802"/>
    </source>
</evidence>
<dbReference type="HOGENOM" id="CLU_535365_0_0_1"/>
<dbReference type="AlphaFoldDB" id="F4S7F9"/>
<reference evidence="4" key="1">
    <citation type="journal article" date="2011" name="Proc. Natl. Acad. Sci. U.S.A.">
        <title>Obligate biotrophy features unraveled by the genomic analysis of rust fungi.</title>
        <authorList>
            <person name="Duplessis S."/>
            <person name="Cuomo C.A."/>
            <person name="Lin Y.-C."/>
            <person name="Aerts A."/>
            <person name="Tisserant E."/>
            <person name="Veneault-Fourrey C."/>
            <person name="Joly D.L."/>
            <person name="Hacquard S."/>
            <person name="Amselem J."/>
            <person name="Cantarel B.L."/>
            <person name="Chiu R."/>
            <person name="Coutinho P.M."/>
            <person name="Feau N."/>
            <person name="Field M."/>
            <person name="Frey P."/>
            <person name="Gelhaye E."/>
            <person name="Goldberg J."/>
            <person name="Grabherr M.G."/>
            <person name="Kodira C.D."/>
            <person name="Kohler A."/>
            <person name="Kuees U."/>
            <person name="Lindquist E.A."/>
            <person name="Lucas S.M."/>
            <person name="Mago R."/>
            <person name="Mauceli E."/>
            <person name="Morin E."/>
            <person name="Murat C."/>
            <person name="Pangilinan J.L."/>
            <person name="Park R."/>
            <person name="Pearson M."/>
            <person name="Quesneville H."/>
            <person name="Rouhier N."/>
            <person name="Sakthikumar S."/>
            <person name="Salamov A.A."/>
            <person name="Schmutz J."/>
            <person name="Selles B."/>
            <person name="Shapiro H."/>
            <person name="Tanguay P."/>
            <person name="Tuskan G.A."/>
            <person name="Henrissat B."/>
            <person name="Van de Peer Y."/>
            <person name="Rouze P."/>
            <person name="Ellis J.G."/>
            <person name="Dodds P.N."/>
            <person name="Schein J.E."/>
            <person name="Zhong S."/>
            <person name="Hamelin R.C."/>
            <person name="Grigoriev I.V."/>
            <person name="Szabo L.J."/>
            <person name="Martin F."/>
        </authorList>
    </citation>
    <scope>NUCLEOTIDE SEQUENCE [LARGE SCALE GENOMIC DNA]</scope>
    <source>
        <strain evidence="4">98AG31 / pathotype 3-4-7</strain>
    </source>
</reference>
<evidence type="ECO:0000313" key="4">
    <source>
        <dbReference type="Proteomes" id="UP000001072"/>
    </source>
</evidence>
<dbReference type="Pfam" id="PF18802">
    <property type="entry name" value="CxC1"/>
    <property type="match status" value="1"/>
</dbReference>
<protein>
    <recommendedName>
        <fullName evidence="2">CxC1-like cysteine cluster associated with KDZ transposases domain-containing protein</fullName>
    </recommendedName>
</protein>
<evidence type="ECO:0000256" key="1">
    <source>
        <dbReference type="SAM" id="MobiDB-lite"/>
    </source>
</evidence>
<dbReference type="GeneID" id="18931072"/>
<name>F4S7F9_MELLP</name>
<feature type="region of interest" description="Disordered" evidence="1">
    <location>
        <begin position="1"/>
        <end position="57"/>
    </location>
</feature>
<dbReference type="PANTHER" id="PTHR33096:SF1">
    <property type="entry name" value="CXC1-LIKE CYSTEINE CLUSTER ASSOCIATED WITH KDZ TRANSPOSASES DOMAIN-CONTAINING PROTEIN"/>
    <property type="match status" value="1"/>
</dbReference>
<accession>F4S7F9</accession>
<dbReference type="InParanoid" id="F4S7F9"/>
<dbReference type="RefSeq" id="XP_007417302.1">
    <property type="nucleotide sequence ID" value="XM_007417240.1"/>
</dbReference>
<proteinExistence type="predicted"/>
<dbReference type="VEuPathDB" id="FungiDB:MELLADRAFT_68616"/>
<dbReference type="Proteomes" id="UP000001072">
    <property type="component" value="Unassembled WGS sequence"/>
</dbReference>
<dbReference type="KEGG" id="mlr:MELLADRAFT_68616"/>
<dbReference type="PANTHER" id="PTHR33096">
    <property type="entry name" value="CXC2 DOMAIN-CONTAINING PROTEIN"/>
    <property type="match status" value="1"/>
</dbReference>
<sequence>MPSNRKIPPFRSVQPKATTPLQQQLLRTQAQDLAHAEASNAALANQLNPPDLPQAEEHLGVDVGGYAQEAEAHEMEQDEVGEEDEGIDLNRFMPDRAPPPVGDNAEDPISAALHREAHLADRLAHKKQWLWQYAIMLPTFLRGRLKTLNWGDQTKWNEDLRPVCNCTMRTEHNVDLVDFLSRCRTKVLFCKNCDLSDPQRLLQVGYMAALPLKPRTAFSIRLLVHHHSQWIRFAVPTEGFCNTLDSALDSSNPVILTSSGQPRNWSQPFSLAVDAYRSLINQILMKATELFLRLPTPSAGSLITIPPLNSSSIKSNSKPSTLQPNPLQVTVGKIHTQPSSPPFPTPAKAASLCYLPFSSVPGSNFDEIDFREMLHGETIDLLAQDIENRVRNLEDPTQYAPSNESLPLTSLSVLEASNNKERKIVNAKTTSAVLKAKGQNVTTDGALLHGKMFCFGACAGYAKEILYSPYVPCHGALLLLYKLFLSELRNFGSHKSAQNFECPCDDCHE</sequence>
<feature type="domain" description="CxC1-like cysteine cluster associated with KDZ transposases" evidence="2">
    <location>
        <begin position="149"/>
        <end position="249"/>
    </location>
</feature>
<organism evidence="4">
    <name type="scientific">Melampsora larici-populina (strain 98AG31 / pathotype 3-4-7)</name>
    <name type="common">Poplar leaf rust fungus</name>
    <dbReference type="NCBI Taxonomy" id="747676"/>
    <lineage>
        <taxon>Eukaryota</taxon>
        <taxon>Fungi</taxon>
        <taxon>Dikarya</taxon>
        <taxon>Basidiomycota</taxon>
        <taxon>Pucciniomycotina</taxon>
        <taxon>Pucciniomycetes</taxon>
        <taxon>Pucciniales</taxon>
        <taxon>Melampsoraceae</taxon>
        <taxon>Melampsora</taxon>
    </lineage>
</organism>
<feature type="compositionally biased region" description="Low complexity" evidence="1">
    <location>
        <begin position="17"/>
        <end position="49"/>
    </location>
</feature>
<dbReference type="EMBL" id="GL883159">
    <property type="protein sequence ID" value="EGF99434.1"/>
    <property type="molecule type" value="Genomic_DNA"/>
</dbReference>
<gene>
    <name evidence="3" type="ORF">MELLADRAFT_68616</name>
</gene>
<keyword evidence="4" id="KW-1185">Reference proteome</keyword>
<evidence type="ECO:0000313" key="3">
    <source>
        <dbReference type="EMBL" id="EGF99434.1"/>
    </source>
</evidence>
<dbReference type="InterPro" id="IPR041320">
    <property type="entry name" value="CxC1"/>
</dbReference>